<dbReference type="Gene3D" id="1.10.238.10">
    <property type="entry name" value="EF-hand"/>
    <property type="match status" value="1"/>
</dbReference>
<reference evidence="3" key="1">
    <citation type="submission" date="2017-02" db="UniProtKB">
        <authorList>
            <consortium name="WormBaseParasite"/>
        </authorList>
    </citation>
    <scope>IDENTIFICATION</scope>
</reference>
<accession>A0A0R3TJ40</accession>
<dbReference type="EMBL" id="UZAE01010266">
    <property type="protein sequence ID" value="VDO02937.1"/>
    <property type="molecule type" value="Genomic_DNA"/>
</dbReference>
<dbReference type="Proteomes" id="UP000278807">
    <property type="component" value="Unassembled WGS sequence"/>
</dbReference>
<dbReference type="InterPro" id="IPR011992">
    <property type="entry name" value="EF-hand-dom_pair"/>
</dbReference>
<evidence type="ECO:0000313" key="1">
    <source>
        <dbReference type="EMBL" id="VDO02937.1"/>
    </source>
</evidence>
<proteinExistence type="predicted"/>
<keyword evidence="2" id="KW-1185">Reference proteome</keyword>
<dbReference type="SUPFAM" id="SSF47473">
    <property type="entry name" value="EF-hand"/>
    <property type="match status" value="1"/>
</dbReference>
<protein>
    <submittedName>
        <fullName evidence="3">EF-hand domain-containing protein</fullName>
    </submittedName>
</protein>
<evidence type="ECO:0000313" key="2">
    <source>
        <dbReference type="Proteomes" id="UP000278807"/>
    </source>
</evidence>
<reference evidence="1 2" key="2">
    <citation type="submission" date="2018-11" db="EMBL/GenBank/DDBJ databases">
        <authorList>
            <consortium name="Pathogen Informatics"/>
        </authorList>
    </citation>
    <scope>NUCLEOTIDE SEQUENCE [LARGE SCALE GENOMIC DNA]</scope>
</reference>
<dbReference type="STRING" id="102285.A0A0R3TJ40"/>
<dbReference type="AlphaFoldDB" id="A0A0R3TJ40"/>
<gene>
    <name evidence="1" type="ORF">HNAJ_LOCUS7077</name>
</gene>
<dbReference type="OrthoDB" id="444119at2759"/>
<organism evidence="3">
    <name type="scientific">Rodentolepis nana</name>
    <name type="common">Dwarf tapeworm</name>
    <name type="synonym">Hymenolepis nana</name>
    <dbReference type="NCBI Taxonomy" id="102285"/>
    <lineage>
        <taxon>Eukaryota</taxon>
        <taxon>Metazoa</taxon>
        <taxon>Spiralia</taxon>
        <taxon>Lophotrochozoa</taxon>
        <taxon>Platyhelminthes</taxon>
        <taxon>Cestoda</taxon>
        <taxon>Eucestoda</taxon>
        <taxon>Cyclophyllidea</taxon>
        <taxon>Hymenolepididae</taxon>
        <taxon>Rodentolepis</taxon>
    </lineage>
</organism>
<dbReference type="WBParaSite" id="HNAJ_0000708101-mRNA-1">
    <property type="protein sequence ID" value="HNAJ_0000708101-mRNA-1"/>
    <property type="gene ID" value="HNAJ_0000708101"/>
</dbReference>
<sequence>MRRKMKQKKHQLQEIQDAIYAVDIDENDMTINDLRAEMNGEVDSETLATIFRSADTNNDKKLSKDERRALRVTLENKKVLTVS</sequence>
<name>A0A0R3TJ40_RODNA</name>
<evidence type="ECO:0000313" key="3">
    <source>
        <dbReference type="WBParaSite" id="HNAJ_0000708101-mRNA-1"/>
    </source>
</evidence>